<evidence type="ECO:0000256" key="1">
    <source>
        <dbReference type="SAM" id="MobiDB-lite"/>
    </source>
</evidence>
<reference evidence="3" key="1">
    <citation type="journal article" date="2021" name="Sci. Adv.">
        <title>The American lobster genome reveals insights on longevity, neural, and immune adaptations.</title>
        <authorList>
            <person name="Polinski J.M."/>
            <person name="Zimin A.V."/>
            <person name="Clark K.F."/>
            <person name="Kohn A.B."/>
            <person name="Sadowski N."/>
            <person name="Timp W."/>
            <person name="Ptitsyn A."/>
            <person name="Khanna P."/>
            <person name="Romanova D.Y."/>
            <person name="Williams P."/>
            <person name="Greenwood S.J."/>
            <person name="Moroz L.L."/>
            <person name="Walt D.R."/>
            <person name="Bodnar A.G."/>
        </authorList>
    </citation>
    <scope>NUCLEOTIDE SEQUENCE</scope>
    <source>
        <strain evidence="3">GMGI-L3</strain>
    </source>
</reference>
<proteinExistence type="predicted"/>
<comment type="caution">
    <text evidence="3">The sequence shown here is derived from an EMBL/GenBank/DDBJ whole genome shotgun (WGS) entry which is preliminary data.</text>
</comment>
<evidence type="ECO:0000313" key="3">
    <source>
        <dbReference type="EMBL" id="KAG7159276.1"/>
    </source>
</evidence>
<feature type="compositionally biased region" description="Polar residues" evidence="1">
    <location>
        <begin position="446"/>
        <end position="457"/>
    </location>
</feature>
<feature type="region of interest" description="Disordered" evidence="1">
    <location>
        <begin position="308"/>
        <end position="484"/>
    </location>
</feature>
<keyword evidence="2" id="KW-0472">Membrane</keyword>
<organism evidence="3 4">
    <name type="scientific">Homarus americanus</name>
    <name type="common">American lobster</name>
    <dbReference type="NCBI Taxonomy" id="6706"/>
    <lineage>
        <taxon>Eukaryota</taxon>
        <taxon>Metazoa</taxon>
        <taxon>Ecdysozoa</taxon>
        <taxon>Arthropoda</taxon>
        <taxon>Crustacea</taxon>
        <taxon>Multicrustacea</taxon>
        <taxon>Malacostraca</taxon>
        <taxon>Eumalacostraca</taxon>
        <taxon>Eucarida</taxon>
        <taxon>Decapoda</taxon>
        <taxon>Pleocyemata</taxon>
        <taxon>Astacidea</taxon>
        <taxon>Nephropoidea</taxon>
        <taxon>Nephropidae</taxon>
        <taxon>Homarus</taxon>
    </lineage>
</organism>
<sequence>MEPPRRMKPLVDALVSLGLIFLVAVIILFCCWSRIQWWWERTGRPLCLPCCASCIDSCCCPLTTKAIHWILTIRCFKTQKKNVRKEVCQVKEKAKINGEVDLDFKDCSPRTKTWGKADEKLMTEVVTLTPKKSPDIRKNIQLPSRSPVFRHKSAQELDHPTYLQSVSVDSGCIADIEDVDTNITPNSKMSMTSLISVFSKHCSLSSKKAGQNDNQLPRHFERQKSMPLSRFVVDPLVGNRSSRQGSPPPDHMKTNFRRSISSDVTNGRPGWAPLTQPPSNKTYRIDENLQKLPKLADNAFVQSENGNKLVNSSHYGQESVTQTQKKPLMPPRNSSSPPKKVSPIRVAPPPPAPTPAKGDQTKTPSMFLWKGKTGPDHSKLPGTGSDPDTKTKPPRPMHEGKSDAASLGPSKPTRVPLMPPKTSPPKPPKTGPPKPPNKGPLKLPNTGPSKSPNTALQSGAKKNVPVPSGKGVSVKDIARRLEQS</sequence>
<keyword evidence="4" id="KW-1185">Reference proteome</keyword>
<keyword evidence="2" id="KW-1133">Transmembrane helix</keyword>
<evidence type="ECO:0000313" key="4">
    <source>
        <dbReference type="Proteomes" id="UP000747542"/>
    </source>
</evidence>
<dbReference type="AlphaFoldDB" id="A0A8J5MPS6"/>
<accession>A0A8J5MPS6</accession>
<gene>
    <name evidence="3" type="ORF">Hamer_G022560</name>
</gene>
<feature type="region of interest" description="Disordered" evidence="1">
    <location>
        <begin position="237"/>
        <end position="282"/>
    </location>
</feature>
<name>A0A8J5MPS6_HOMAM</name>
<keyword evidence="3" id="KW-0378">Hydrolase</keyword>
<keyword evidence="2" id="KW-0812">Transmembrane</keyword>
<dbReference type="GO" id="GO:0008237">
    <property type="term" value="F:metallopeptidase activity"/>
    <property type="evidence" value="ECO:0007669"/>
    <property type="project" value="UniProtKB-KW"/>
</dbReference>
<feature type="compositionally biased region" description="Pro residues" evidence="1">
    <location>
        <begin position="417"/>
        <end position="438"/>
    </location>
</feature>
<keyword evidence="3" id="KW-0482">Metalloprotease</keyword>
<feature type="compositionally biased region" description="Basic and acidic residues" evidence="1">
    <location>
        <begin position="387"/>
        <end position="402"/>
    </location>
</feature>
<dbReference type="Proteomes" id="UP000747542">
    <property type="component" value="Unassembled WGS sequence"/>
</dbReference>
<dbReference type="EMBL" id="JAHLQT010033677">
    <property type="protein sequence ID" value="KAG7159276.1"/>
    <property type="molecule type" value="Genomic_DNA"/>
</dbReference>
<protein>
    <submittedName>
        <fullName evidence="3">Putative ADAM metalloprotease-like</fullName>
    </submittedName>
</protein>
<evidence type="ECO:0000256" key="2">
    <source>
        <dbReference type="SAM" id="Phobius"/>
    </source>
</evidence>
<feature type="transmembrane region" description="Helical" evidence="2">
    <location>
        <begin position="12"/>
        <end position="39"/>
    </location>
</feature>
<keyword evidence="3" id="KW-0645">Protease</keyword>
<feature type="compositionally biased region" description="Polar residues" evidence="1">
    <location>
        <begin position="308"/>
        <end position="325"/>
    </location>
</feature>